<proteinExistence type="predicted"/>
<name>A0A3Q3IYR1_MONAL</name>
<reference evidence="1" key="2">
    <citation type="submission" date="2025-09" db="UniProtKB">
        <authorList>
            <consortium name="Ensembl"/>
        </authorList>
    </citation>
    <scope>IDENTIFICATION</scope>
</reference>
<dbReference type="Proteomes" id="UP000261600">
    <property type="component" value="Unplaced"/>
</dbReference>
<sequence>RSTLPLLHLKVKPHLCPGNDFASSILHKRRQSWLPCVLYQQTNVCNCRHPLTCNCLNILFLGKASNANESSSSQSWRLTL</sequence>
<evidence type="ECO:0000313" key="2">
    <source>
        <dbReference type="Proteomes" id="UP000261600"/>
    </source>
</evidence>
<keyword evidence="2" id="KW-1185">Reference proteome</keyword>
<protein>
    <submittedName>
        <fullName evidence="1">Uncharacterized protein</fullName>
    </submittedName>
</protein>
<dbReference type="Ensembl" id="ENSMALT00000011109.1">
    <property type="protein sequence ID" value="ENSMALP00000010878.1"/>
    <property type="gene ID" value="ENSMALG00000007749.1"/>
</dbReference>
<dbReference type="AlphaFoldDB" id="A0A3Q3IYR1"/>
<evidence type="ECO:0000313" key="1">
    <source>
        <dbReference type="Ensembl" id="ENSMALP00000010878.1"/>
    </source>
</evidence>
<organism evidence="1 2">
    <name type="scientific">Monopterus albus</name>
    <name type="common">Swamp eel</name>
    <dbReference type="NCBI Taxonomy" id="43700"/>
    <lineage>
        <taxon>Eukaryota</taxon>
        <taxon>Metazoa</taxon>
        <taxon>Chordata</taxon>
        <taxon>Craniata</taxon>
        <taxon>Vertebrata</taxon>
        <taxon>Euteleostomi</taxon>
        <taxon>Actinopterygii</taxon>
        <taxon>Neopterygii</taxon>
        <taxon>Teleostei</taxon>
        <taxon>Neoteleostei</taxon>
        <taxon>Acanthomorphata</taxon>
        <taxon>Anabantaria</taxon>
        <taxon>Synbranchiformes</taxon>
        <taxon>Synbranchidae</taxon>
        <taxon>Monopterus</taxon>
    </lineage>
</organism>
<accession>A0A3Q3IYR1</accession>
<reference evidence="1" key="1">
    <citation type="submission" date="2025-08" db="UniProtKB">
        <authorList>
            <consortium name="Ensembl"/>
        </authorList>
    </citation>
    <scope>IDENTIFICATION</scope>
</reference>